<name>A0A8D8CRC9_CULPI</name>
<accession>A0A8D8CRC9</accession>
<sequence length="102" mass="11569">MFLRRVASTMRCWPPSSKRSCTCRTPRRQRKISAGRSSRTSCRSARRSWNAFGVNPSKVLARPVPCIGTPVRRRTAPGMGFITFAPNIDAARRCFYEEVEGF</sequence>
<dbReference type="AlphaFoldDB" id="A0A8D8CRC9"/>
<proteinExistence type="predicted"/>
<reference evidence="1" key="1">
    <citation type="submission" date="2021-05" db="EMBL/GenBank/DDBJ databases">
        <authorList>
            <person name="Alioto T."/>
            <person name="Alioto T."/>
            <person name="Gomez Garrido J."/>
        </authorList>
    </citation>
    <scope>NUCLEOTIDE SEQUENCE</scope>
</reference>
<organism evidence="1">
    <name type="scientific">Culex pipiens</name>
    <name type="common">House mosquito</name>
    <dbReference type="NCBI Taxonomy" id="7175"/>
    <lineage>
        <taxon>Eukaryota</taxon>
        <taxon>Metazoa</taxon>
        <taxon>Ecdysozoa</taxon>
        <taxon>Arthropoda</taxon>
        <taxon>Hexapoda</taxon>
        <taxon>Insecta</taxon>
        <taxon>Pterygota</taxon>
        <taxon>Neoptera</taxon>
        <taxon>Endopterygota</taxon>
        <taxon>Diptera</taxon>
        <taxon>Nematocera</taxon>
        <taxon>Culicoidea</taxon>
        <taxon>Culicidae</taxon>
        <taxon>Culicinae</taxon>
        <taxon>Culicini</taxon>
        <taxon>Culex</taxon>
        <taxon>Culex</taxon>
    </lineage>
</organism>
<protein>
    <submittedName>
        <fullName evidence="1">(northern house mosquito) hypothetical protein</fullName>
    </submittedName>
</protein>
<dbReference type="EMBL" id="HBUE01134647">
    <property type="protein sequence ID" value="CAG6498181.1"/>
    <property type="molecule type" value="Transcribed_RNA"/>
</dbReference>
<evidence type="ECO:0000313" key="1">
    <source>
        <dbReference type="EMBL" id="CAG6498181.1"/>
    </source>
</evidence>